<comment type="caution">
    <text evidence="2">The sequence shown here is derived from an EMBL/GenBank/DDBJ whole genome shotgun (WGS) entry which is preliminary data.</text>
</comment>
<dbReference type="Proteomes" id="UP000018888">
    <property type="component" value="Unassembled WGS sequence"/>
</dbReference>
<dbReference type="EMBL" id="AUPC02000113">
    <property type="protein sequence ID" value="POG70992.1"/>
    <property type="molecule type" value="Genomic_DNA"/>
</dbReference>
<evidence type="ECO:0000256" key="1">
    <source>
        <dbReference type="SAM" id="MobiDB-lite"/>
    </source>
</evidence>
<gene>
    <name evidence="2" type="ORF">GLOIN_2v1775235</name>
</gene>
<evidence type="ECO:0000313" key="2">
    <source>
        <dbReference type="EMBL" id="POG70992.1"/>
    </source>
</evidence>
<reference evidence="2 3" key="1">
    <citation type="journal article" date="2013" name="Proc. Natl. Acad. Sci. U.S.A.">
        <title>Genome of an arbuscular mycorrhizal fungus provides insight into the oldest plant symbiosis.</title>
        <authorList>
            <person name="Tisserant E."/>
            <person name="Malbreil M."/>
            <person name="Kuo A."/>
            <person name="Kohler A."/>
            <person name="Symeonidi A."/>
            <person name="Balestrini R."/>
            <person name="Charron P."/>
            <person name="Duensing N."/>
            <person name="Frei Dit Frey N."/>
            <person name="Gianinazzi-Pearson V."/>
            <person name="Gilbert L.B."/>
            <person name="Handa Y."/>
            <person name="Herr J.R."/>
            <person name="Hijri M."/>
            <person name="Koul R."/>
            <person name="Kawaguchi M."/>
            <person name="Krajinski F."/>
            <person name="Lammers P.J."/>
            <person name="Masclaux F.G."/>
            <person name="Murat C."/>
            <person name="Morin E."/>
            <person name="Ndikumana S."/>
            <person name="Pagni M."/>
            <person name="Petitpierre D."/>
            <person name="Requena N."/>
            <person name="Rosikiewicz P."/>
            <person name="Riley R."/>
            <person name="Saito K."/>
            <person name="San Clemente H."/>
            <person name="Shapiro H."/>
            <person name="van Tuinen D."/>
            <person name="Becard G."/>
            <person name="Bonfante P."/>
            <person name="Paszkowski U."/>
            <person name="Shachar-Hill Y.Y."/>
            <person name="Tuskan G.A."/>
            <person name="Young P.W."/>
            <person name="Sanders I.R."/>
            <person name="Henrissat B."/>
            <person name="Rensing S.A."/>
            <person name="Grigoriev I.V."/>
            <person name="Corradi N."/>
            <person name="Roux C."/>
            <person name="Martin F."/>
        </authorList>
    </citation>
    <scope>NUCLEOTIDE SEQUENCE [LARGE SCALE GENOMIC DNA]</scope>
    <source>
        <strain evidence="2 3">DAOM 197198</strain>
    </source>
</reference>
<dbReference type="AlphaFoldDB" id="A0A2P4Q056"/>
<reference evidence="2 3" key="2">
    <citation type="journal article" date="2018" name="New Phytol.">
        <title>High intraspecific genome diversity in the model arbuscular mycorrhizal symbiont Rhizophagus irregularis.</title>
        <authorList>
            <person name="Chen E.C.H."/>
            <person name="Morin E."/>
            <person name="Beaudet D."/>
            <person name="Noel J."/>
            <person name="Yildirir G."/>
            <person name="Ndikumana S."/>
            <person name="Charron P."/>
            <person name="St-Onge C."/>
            <person name="Giorgi J."/>
            <person name="Kruger M."/>
            <person name="Marton T."/>
            <person name="Ropars J."/>
            <person name="Grigoriev I.V."/>
            <person name="Hainaut M."/>
            <person name="Henrissat B."/>
            <person name="Roux C."/>
            <person name="Martin F."/>
            <person name="Corradi N."/>
        </authorList>
    </citation>
    <scope>NUCLEOTIDE SEQUENCE [LARGE SCALE GENOMIC DNA]</scope>
    <source>
        <strain evidence="2 3">DAOM 197198</strain>
    </source>
</reference>
<sequence length="136" mass="15431">MTESFYFDQCSSETISELISFANINPNDAQKKRTRESSTSTEKSSSKKVKRLNLEEEASENKTSDFLQLYDKIDSAESKNEDAFQGLIYSYFDFGKAVFKQYKKLKLKHGKDGSQALVKSKVKKAISKAKCSDKVL</sequence>
<dbReference type="VEuPathDB" id="FungiDB:RhiirFUN_012400"/>
<feature type="region of interest" description="Disordered" evidence="1">
    <location>
        <begin position="26"/>
        <end position="62"/>
    </location>
</feature>
<accession>A0A2P4Q056</accession>
<proteinExistence type="predicted"/>
<organism evidence="2 3">
    <name type="scientific">Rhizophagus irregularis (strain DAOM 181602 / DAOM 197198 / MUCL 43194)</name>
    <name type="common">Arbuscular mycorrhizal fungus</name>
    <name type="synonym">Glomus intraradices</name>
    <dbReference type="NCBI Taxonomy" id="747089"/>
    <lineage>
        <taxon>Eukaryota</taxon>
        <taxon>Fungi</taxon>
        <taxon>Fungi incertae sedis</taxon>
        <taxon>Mucoromycota</taxon>
        <taxon>Glomeromycotina</taxon>
        <taxon>Glomeromycetes</taxon>
        <taxon>Glomerales</taxon>
        <taxon>Glomeraceae</taxon>
        <taxon>Rhizophagus</taxon>
    </lineage>
</organism>
<evidence type="ECO:0000313" key="3">
    <source>
        <dbReference type="Proteomes" id="UP000018888"/>
    </source>
</evidence>
<name>A0A2P4Q056_RHIID</name>
<protein>
    <submittedName>
        <fullName evidence="2">Uncharacterized protein</fullName>
    </submittedName>
</protein>
<keyword evidence="3" id="KW-1185">Reference proteome</keyword>